<dbReference type="Proteomes" id="UP000238362">
    <property type="component" value="Unassembled WGS sequence"/>
</dbReference>
<dbReference type="OrthoDB" id="8026818at2"/>
<dbReference type="InterPro" id="IPR041522">
    <property type="entry name" value="CdaR_GGDEF"/>
</dbReference>
<comment type="caution">
    <text evidence="3">The sequence shown here is derived from an EMBL/GenBank/DDBJ whole genome shotgun (WGS) entry which is preliminary data.</text>
</comment>
<dbReference type="PANTHER" id="PTHR33744">
    <property type="entry name" value="CARBOHYDRATE DIACID REGULATOR"/>
    <property type="match status" value="1"/>
</dbReference>
<proteinExistence type="inferred from homology"/>
<dbReference type="RefSeq" id="WP_106177227.1">
    <property type="nucleotide sequence ID" value="NZ_PVNH01000002.1"/>
</dbReference>
<evidence type="ECO:0000259" key="2">
    <source>
        <dbReference type="SMART" id="SM00065"/>
    </source>
</evidence>
<dbReference type="InterPro" id="IPR051448">
    <property type="entry name" value="CdaR-like_regulators"/>
</dbReference>
<dbReference type="Pfam" id="PF13185">
    <property type="entry name" value="GAF_2"/>
    <property type="match status" value="1"/>
</dbReference>
<dbReference type="SMART" id="SM00065">
    <property type="entry name" value="GAF"/>
    <property type="match status" value="1"/>
</dbReference>
<dbReference type="Pfam" id="PF13556">
    <property type="entry name" value="HTH_30"/>
    <property type="match status" value="1"/>
</dbReference>
<dbReference type="EMBL" id="PVNH01000002">
    <property type="protein sequence ID" value="PRX50112.1"/>
    <property type="molecule type" value="Genomic_DNA"/>
</dbReference>
<dbReference type="SUPFAM" id="SSF55781">
    <property type="entry name" value="GAF domain-like"/>
    <property type="match status" value="1"/>
</dbReference>
<dbReference type="PANTHER" id="PTHR33744:SF1">
    <property type="entry name" value="DNA-BINDING TRANSCRIPTIONAL ACTIVATOR ADER"/>
    <property type="match status" value="1"/>
</dbReference>
<organism evidence="3 4">
    <name type="scientific">Prauserella shujinwangii</name>
    <dbReference type="NCBI Taxonomy" id="1453103"/>
    <lineage>
        <taxon>Bacteria</taxon>
        <taxon>Bacillati</taxon>
        <taxon>Actinomycetota</taxon>
        <taxon>Actinomycetes</taxon>
        <taxon>Pseudonocardiales</taxon>
        <taxon>Pseudonocardiaceae</taxon>
        <taxon>Prauserella</taxon>
    </lineage>
</organism>
<dbReference type="Gene3D" id="1.10.10.2840">
    <property type="entry name" value="PucR C-terminal helix-turn-helix domain"/>
    <property type="match status" value="1"/>
</dbReference>
<evidence type="ECO:0000256" key="1">
    <source>
        <dbReference type="ARBA" id="ARBA00006754"/>
    </source>
</evidence>
<dbReference type="Gene3D" id="3.30.450.40">
    <property type="match status" value="1"/>
</dbReference>
<protein>
    <submittedName>
        <fullName evidence="3">Sugar diacid utilization regulator</fullName>
    </submittedName>
</protein>
<feature type="domain" description="GAF" evidence="2">
    <location>
        <begin position="78"/>
        <end position="229"/>
    </location>
</feature>
<dbReference type="InterPro" id="IPR042070">
    <property type="entry name" value="PucR_C-HTH_sf"/>
</dbReference>
<reference evidence="3 4" key="1">
    <citation type="submission" date="2018-03" db="EMBL/GenBank/DDBJ databases">
        <title>Genomic Encyclopedia of Type Strains, Phase III (KMG-III): the genomes of soil and plant-associated and newly described type strains.</title>
        <authorList>
            <person name="Whitman W."/>
        </authorList>
    </citation>
    <scope>NUCLEOTIDE SEQUENCE [LARGE SCALE GENOMIC DNA]</scope>
    <source>
        <strain evidence="3 4">CGMCC 4.7125</strain>
    </source>
</reference>
<dbReference type="InterPro" id="IPR025736">
    <property type="entry name" value="PucR_C-HTH_dom"/>
</dbReference>
<dbReference type="InterPro" id="IPR029016">
    <property type="entry name" value="GAF-like_dom_sf"/>
</dbReference>
<comment type="similarity">
    <text evidence="1">Belongs to the CdaR family.</text>
</comment>
<accession>A0A2T0M0J5</accession>
<keyword evidence="4" id="KW-1185">Reference proteome</keyword>
<sequence>MTRRSFIELLDDEAPADEFYERLRLAERDCADEGELEVLRQEFAVAMRVRSRMAWQRQHESELRALYETANDLTALRDVDAVLSAIVRRARQLLAADVGYLSLIDDERGDCYIRTTDGSQSAAFPALRLPLGTGVLGMVMDNATPYATDNYLADTGIVHLGHVDTATTEEGILAVLGVPLLLNGSVMGALLVANRSPRTFSHDEVALLGSLGAHAAVALENARLFEEARSAVRDLNEVNAEVRAYTESLELAASAHDRLADVLLQGGGVADVARVLADVLTGQVWVLDPDGHELAVAGGACGPGIPPDSAIEEALQTGHATEITMAPNDVRAVAVARAGSQHLATVVLGRGTPLRELDRRILERTVVVTGLLLMFQRTVAEAEERVRGELLDDLLSDPHRDPDTFRERARRYRADLDAPHIVIVARAHGVERHRGAGAAAELVTEHHGLAGLRGDDVVLVVPGNDPLGTAGGIISRLRNAVGNDVTAGVAGPAVGPQSIAECYREAQQCLGALLSLDRPGEIADARALGFARFLLGRTEETEVDDYLSRVLGPVLAYDARRGTKLTATLDAWFAVGGSLGAVGSRLHVHANTVAQRLERVSALLGDEWRRPDRALDVQLALRIWRMRQDQNRRRQP</sequence>
<evidence type="ECO:0000313" key="3">
    <source>
        <dbReference type="EMBL" id="PRX50112.1"/>
    </source>
</evidence>
<dbReference type="AlphaFoldDB" id="A0A2T0M0J5"/>
<gene>
    <name evidence="3" type="ORF">B0I33_102230</name>
</gene>
<dbReference type="InterPro" id="IPR003018">
    <property type="entry name" value="GAF"/>
</dbReference>
<name>A0A2T0M0J5_9PSEU</name>
<evidence type="ECO:0000313" key="4">
    <source>
        <dbReference type="Proteomes" id="UP000238362"/>
    </source>
</evidence>
<dbReference type="Pfam" id="PF17853">
    <property type="entry name" value="GGDEF_2"/>
    <property type="match status" value="1"/>
</dbReference>